<keyword evidence="3" id="KW-1185">Reference proteome</keyword>
<feature type="region of interest" description="Disordered" evidence="1">
    <location>
        <begin position="943"/>
        <end position="973"/>
    </location>
</feature>
<feature type="compositionally biased region" description="Low complexity" evidence="1">
    <location>
        <begin position="155"/>
        <end position="164"/>
    </location>
</feature>
<organism evidence="2 3">
    <name type="scientific">Diplodia seriata</name>
    <dbReference type="NCBI Taxonomy" id="420778"/>
    <lineage>
        <taxon>Eukaryota</taxon>
        <taxon>Fungi</taxon>
        <taxon>Dikarya</taxon>
        <taxon>Ascomycota</taxon>
        <taxon>Pezizomycotina</taxon>
        <taxon>Dothideomycetes</taxon>
        <taxon>Dothideomycetes incertae sedis</taxon>
        <taxon>Botryosphaeriales</taxon>
        <taxon>Botryosphaeriaceae</taxon>
        <taxon>Diplodia</taxon>
    </lineage>
</organism>
<feature type="region of interest" description="Disordered" evidence="1">
    <location>
        <begin position="30"/>
        <end position="330"/>
    </location>
</feature>
<reference evidence="2 3" key="1">
    <citation type="submission" date="2024-02" db="EMBL/GenBank/DDBJ databases">
        <title>De novo assembly and annotation of 12 fungi associated with fruit tree decline syndrome in Ontario, Canada.</title>
        <authorList>
            <person name="Sulman M."/>
            <person name="Ellouze W."/>
            <person name="Ilyukhin E."/>
        </authorList>
    </citation>
    <scope>NUCLEOTIDE SEQUENCE [LARGE SCALE GENOMIC DNA]</scope>
    <source>
        <strain evidence="2 3">FDS-637</strain>
    </source>
</reference>
<dbReference type="GeneID" id="92011145"/>
<evidence type="ECO:0000313" key="2">
    <source>
        <dbReference type="EMBL" id="KAL0257892.1"/>
    </source>
</evidence>
<feature type="compositionally biased region" description="Acidic residues" evidence="1">
    <location>
        <begin position="272"/>
        <end position="282"/>
    </location>
</feature>
<feature type="compositionally biased region" description="Basic and acidic residues" evidence="1">
    <location>
        <begin position="541"/>
        <end position="560"/>
    </location>
</feature>
<feature type="compositionally biased region" description="Low complexity" evidence="1">
    <location>
        <begin position="122"/>
        <end position="134"/>
    </location>
</feature>
<feature type="compositionally biased region" description="Low complexity" evidence="1">
    <location>
        <begin position="641"/>
        <end position="660"/>
    </location>
</feature>
<feature type="compositionally biased region" description="Low complexity" evidence="1">
    <location>
        <begin position="592"/>
        <end position="602"/>
    </location>
</feature>
<dbReference type="RefSeq" id="XP_066630921.1">
    <property type="nucleotide sequence ID" value="XM_066778484.1"/>
</dbReference>
<feature type="compositionally biased region" description="Polar residues" evidence="1">
    <location>
        <begin position="722"/>
        <end position="735"/>
    </location>
</feature>
<feature type="compositionally biased region" description="Basic and acidic residues" evidence="1">
    <location>
        <begin position="283"/>
        <end position="297"/>
    </location>
</feature>
<feature type="region of interest" description="Disordered" evidence="1">
    <location>
        <begin position="714"/>
        <end position="737"/>
    </location>
</feature>
<sequence>MLRKRTPAFQTAPPTAHPIYQKYGHVLQDAAATPGAPQHQQAWPQPGQGGYQDMYTTTPQQQIWQAPAAQQPAPVSPMQHSQQPYATPHTPVNQLYSQPPHVFQSPAPLNVPSVSPPPYNWAQPPSAQAGPAPSDYFQRNEGSTTPQPYYPRPPSQNNNNTYNPPVSPPVPTVSPLDSRQGSVAASHPGMRDRHDTVSSISTAPAHERQDTFSTVSACEERPLTPKAEPKAQAVGDVGSQWTQSGANTAAGSSASALGFGGPGGWEYYAAPGEEDDEEEEITGESKAEAQTRMEDHAPVSPVELPSDPPPFAMKPTATEEPNSGRGEEDNIFELPADFVMEPNGKPDGFADQDATVILPKPSTRYNRIPRPQDLIPDLGPWYASSLERYISMLKTEAYASSDEQRAAAFMEFVATESKARGIPYYAQPPGDGAQQESGKNGERRPKLPLEIPPSGTATEVEVQYSPGGRPMLRAKQKDSQNTADEGTTPVPGKSQQQAYKPFRQGQSTADSGSSTPTTSSVTANQQRQYKPYTPGTPTVEAIRRDSLPRRESFPRRDSFPHRASMSSPIRQEHSETFFPAPLAPHGKRDRAASSSAPQAAASTVPPVEETLMPESSLPYPTTPSHTPPPPELPTKPPPSKLAPAPLALSSLSSARTAPTTGAAHLRALLAPSAKPPTSSSSPSSNPATRIETTLSTLPSLPATKAHIATLNSSFSSSSQVSPTQQAKTLHASLSTERGEQQVLNDMAFEANELTYPQLMGRDEALKREDAERVAAAAGELIDRVGKQYREWEEAVFAGVYGRVREEVERGVEGLAVVEDVGAGAVGALEGGGGDDGAAAGLVKINARTGEIQGLKAPAQPPASASATATAATGTHAPASVSQTLSALTVLATSTRALLTLHAHISARHALLAATVADRDARYAAAETAPLEFIVAFDECENPHPNNNKNKASSGNKEKDGGARGNNDDDDDDDDDARKKLLHLRKHFTAARLGAAARAAADEEVRARQTWQRIEGWMAAGSAAAGKAMESLGAAVKRVDDGDGGGQGGQGVGELLDRAEAVVGELAGRAEALVRCFYEAEVVLNEAEFAVSVEEARMAVFEKAVARGDDGGPAGRWGEWEREAESVVGKLEEERRKEDGVLKEELESRLRVVDTEQKAKAMEVVRRVRTRVVGREEFGDEDRLVGWVS</sequence>
<feature type="compositionally biased region" description="Low complexity" evidence="1">
    <location>
        <begin position="945"/>
        <end position="954"/>
    </location>
</feature>
<name>A0ABR3CB66_9PEZI</name>
<feature type="compositionally biased region" description="Low complexity" evidence="1">
    <location>
        <begin position="244"/>
        <end position="257"/>
    </location>
</feature>
<comment type="caution">
    <text evidence="2">The sequence shown here is derived from an EMBL/GenBank/DDBJ whole genome shotgun (WGS) entry which is preliminary data.</text>
</comment>
<evidence type="ECO:0000256" key="1">
    <source>
        <dbReference type="SAM" id="MobiDB-lite"/>
    </source>
</evidence>
<protein>
    <submittedName>
        <fullName evidence="2">Uncharacterized protein</fullName>
    </submittedName>
</protein>
<feature type="region of interest" description="Disordered" evidence="1">
    <location>
        <begin position="422"/>
        <end position="660"/>
    </location>
</feature>
<feature type="compositionally biased region" description="Low complexity" evidence="1">
    <location>
        <begin position="507"/>
        <end position="522"/>
    </location>
</feature>
<feature type="compositionally biased region" description="Low complexity" evidence="1">
    <location>
        <begin position="615"/>
        <end position="624"/>
    </location>
</feature>
<dbReference type="EMBL" id="JAJVCZ030000007">
    <property type="protein sequence ID" value="KAL0257892.1"/>
    <property type="molecule type" value="Genomic_DNA"/>
</dbReference>
<feature type="compositionally biased region" description="Pro residues" evidence="1">
    <location>
        <begin position="625"/>
        <end position="640"/>
    </location>
</feature>
<proteinExistence type="predicted"/>
<feature type="compositionally biased region" description="Basic and acidic residues" evidence="1">
    <location>
        <begin position="218"/>
        <end position="229"/>
    </location>
</feature>
<feature type="compositionally biased region" description="Polar residues" evidence="1">
    <location>
        <begin position="78"/>
        <end position="97"/>
    </location>
</feature>
<evidence type="ECO:0000313" key="3">
    <source>
        <dbReference type="Proteomes" id="UP001430584"/>
    </source>
</evidence>
<gene>
    <name evidence="2" type="ORF">SLS55_007060</name>
</gene>
<feature type="compositionally biased region" description="Low complexity" evidence="1">
    <location>
        <begin position="59"/>
        <end position="73"/>
    </location>
</feature>
<accession>A0ABR3CB66</accession>
<dbReference type="Proteomes" id="UP001430584">
    <property type="component" value="Unassembled WGS sequence"/>
</dbReference>